<dbReference type="EMBL" id="JAWDIE010000018">
    <property type="protein sequence ID" value="MEJ7139011.1"/>
    <property type="molecule type" value="Genomic_DNA"/>
</dbReference>
<gene>
    <name evidence="1" type="ORF">RV045_11310</name>
</gene>
<accession>A0ACC6P463</accession>
<reference evidence="1" key="1">
    <citation type="submission" date="2023-10" db="EMBL/GenBank/DDBJ databases">
        <title>Amphibacter perezi, gen. nov., sp. nov. a novel taxa of the family Comamonadaceae, class Betaproteobacteria isolated from the skin microbiota of Pelophylax perezi from different populations.</title>
        <authorList>
            <person name="Costa S."/>
            <person name="Proenca D.N."/>
            <person name="Lopes I."/>
            <person name="Morais P.V."/>
        </authorList>
    </citation>
    <scope>NUCLEOTIDE SEQUENCE</scope>
    <source>
        <strain evidence="1">SL12-8</strain>
    </source>
</reference>
<dbReference type="Proteomes" id="UP001364695">
    <property type="component" value="Unassembled WGS sequence"/>
</dbReference>
<name>A0ACC6P463_9BURK</name>
<protein>
    <submittedName>
        <fullName evidence="1">Branched-chain amino acid ABC transporter permease</fullName>
    </submittedName>
</protein>
<comment type="caution">
    <text evidence="1">The sequence shown here is derived from an EMBL/GenBank/DDBJ whole genome shotgun (WGS) entry which is preliminary data.</text>
</comment>
<proteinExistence type="predicted"/>
<keyword evidence="2" id="KW-1185">Reference proteome</keyword>
<evidence type="ECO:0000313" key="1">
    <source>
        <dbReference type="EMBL" id="MEJ7139011.1"/>
    </source>
</evidence>
<organism evidence="1 2">
    <name type="scientific">Amphibiibacter pelophylacis</name>
    <dbReference type="NCBI Taxonomy" id="1799477"/>
    <lineage>
        <taxon>Bacteria</taxon>
        <taxon>Pseudomonadati</taxon>
        <taxon>Pseudomonadota</taxon>
        <taxon>Betaproteobacteria</taxon>
        <taxon>Burkholderiales</taxon>
        <taxon>Sphaerotilaceae</taxon>
        <taxon>Amphibiibacter</taxon>
    </lineage>
</organism>
<sequence>MNPSSLAARHRDALLLAAVLLALAALASVAAPGLQRTLTEGLIRVVTVLGLFVFVGQSGVISFGHIAFMGVGAYAAAWLTMDPAIKPFVLGGLPEWLQALSLPWWQATLAGGALAAVAAAVTGIAILRLTGIAASIATFSLLAIFNVVYSSWDSVTAGTSSIVGVPTTVGIPQALGVALLALLLAEIHRHSRWGLALQAVREEPVAAQSCGIRALRMKLIAFVLSALVCGAAGALNAQYLGVVSPDEYYLPRTFITLAMLVIGGMSSLRGAVGGTVLISLLMELLTRLEAGVTLGSTTLALPHGAQEIAIGLLMIVMLIVRPHGLWTR</sequence>
<evidence type="ECO:0000313" key="2">
    <source>
        <dbReference type="Proteomes" id="UP001364695"/>
    </source>
</evidence>